<dbReference type="AlphaFoldDB" id="A0A919N1D7"/>
<comment type="caution">
    <text evidence="2">The sequence shown here is derived from an EMBL/GenBank/DDBJ whole genome shotgun (WGS) entry which is preliminary data.</text>
</comment>
<proteinExistence type="predicted"/>
<name>A0A919N1D7_9ACTN</name>
<protein>
    <submittedName>
        <fullName evidence="2">Uncharacterized protein</fullName>
    </submittedName>
</protein>
<evidence type="ECO:0000256" key="1">
    <source>
        <dbReference type="SAM" id="MobiDB-lite"/>
    </source>
</evidence>
<sequence>MTSFSDGTVAETASAASARGSLAGAYEREVETMSIPNIGPEHADSGDPDAVETPRRGNPALAFRGETLTDDVTAATARASSVTHRFGGGVRYALSRPNAPAVDPEPPTEEGDSDARE</sequence>
<gene>
    <name evidence="2" type="ORF">Ari01nite_41170</name>
</gene>
<feature type="region of interest" description="Disordered" evidence="1">
    <location>
        <begin position="1"/>
        <end position="67"/>
    </location>
</feature>
<reference evidence="2" key="1">
    <citation type="submission" date="2021-01" db="EMBL/GenBank/DDBJ databases">
        <title>Whole genome shotgun sequence of Actinoplanes rishiriensis NBRC 108556.</title>
        <authorList>
            <person name="Komaki H."/>
            <person name="Tamura T."/>
        </authorList>
    </citation>
    <scope>NUCLEOTIDE SEQUENCE</scope>
    <source>
        <strain evidence="2">NBRC 108556</strain>
    </source>
</reference>
<feature type="compositionally biased region" description="Low complexity" evidence="1">
    <location>
        <begin position="13"/>
        <end position="25"/>
    </location>
</feature>
<dbReference type="EMBL" id="BOMV01000049">
    <property type="protein sequence ID" value="GIE96652.1"/>
    <property type="molecule type" value="Genomic_DNA"/>
</dbReference>
<organism evidence="2 3">
    <name type="scientific">Paractinoplanes rishiriensis</name>
    <dbReference type="NCBI Taxonomy" id="1050105"/>
    <lineage>
        <taxon>Bacteria</taxon>
        <taxon>Bacillati</taxon>
        <taxon>Actinomycetota</taxon>
        <taxon>Actinomycetes</taxon>
        <taxon>Micromonosporales</taxon>
        <taxon>Micromonosporaceae</taxon>
        <taxon>Paractinoplanes</taxon>
    </lineage>
</organism>
<feature type="region of interest" description="Disordered" evidence="1">
    <location>
        <begin position="88"/>
        <end position="117"/>
    </location>
</feature>
<keyword evidence="3" id="KW-1185">Reference proteome</keyword>
<feature type="compositionally biased region" description="Acidic residues" evidence="1">
    <location>
        <begin position="106"/>
        <end position="117"/>
    </location>
</feature>
<evidence type="ECO:0000313" key="2">
    <source>
        <dbReference type="EMBL" id="GIE96652.1"/>
    </source>
</evidence>
<dbReference type="Proteomes" id="UP000636960">
    <property type="component" value="Unassembled WGS sequence"/>
</dbReference>
<accession>A0A919N1D7</accession>
<evidence type="ECO:0000313" key="3">
    <source>
        <dbReference type="Proteomes" id="UP000636960"/>
    </source>
</evidence>